<name>A0A844GSK2_9CHRO</name>
<dbReference type="RefSeq" id="WP_099436027.1">
    <property type="nucleotide sequence ID" value="NZ_WMIA01000002.1"/>
</dbReference>
<comment type="caution">
    <text evidence="1">The sequence shown here is derived from an EMBL/GenBank/DDBJ whole genome shotgun (WGS) entry which is preliminary data.</text>
</comment>
<dbReference type="Gene3D" id="3.30.2020.40">
    <property type="entry name" value="Uncharacterised protein PF10387, DUF2442"/>
    <property type="match status" value="1"/>
</dbReference>
<accession>A0A844GSK2</accession>
<sequence length="89" mass="10026">MSILVNLRVKNVIIDDDDLAVEIMDGRTIKAPLAWFPHLFNASKQQLNNWQICGGGYGIHWEEIDEDISVEGLLRGAISPDYKKTITTN</sequence>
<dbReference type="InterPro" id="IPR018841">
    <property type="entry name" value="DUF2442"/>
</dbReference>
<evidence type="ECO:0000313" key="2">
    <source>
        <dbReference type="Proteomes" id="UP000437131"/>
    </source>
</evidence>
<organism evidence="1 2">
    <name type="scientific">Cyanobacterium aponinum 0216</name>
    <dbReference type="NCBI Taxonomy" id="2676140"/>
    <lineage>
        <taxon>Bacteria</taxon>
        <taxon>Bacillati</taxon>
        <taxon>Cyanobacteriota</taxon>
        <taxon>Cyanophyceae</taxon>
        <taxon>Oscillatoriophycideae</taxon>
        <taxon>Chroococcales</taxon>
        <taxon>Geminocystaceae</taxon>
        <taxon>Cyanobacterium</taxon>
    </lineage>
</organism>
<reference evidence="1 2" key="1">
    <citation type="submission" date="2019-11" db="EMBL/GenBank/DDBJ databases">
        <title>Isolation of a new High Light Tolerant Cyanobacteria.</title>
        <authorList>
            <person name="Dobson Z."/>
            <person name="Vaughn N."/>
            <person name="Vaughn M."/>
            <person name="Fromme P."/>
            <person name="Mazor Y."/>
        </authorList>
    </citation>
    <scope>NUCLEOTIDE SEQUENCE [LARGE SCALE GENOMIC DNA]</scope>
    <source>
        <strain evidence="1 2">0216</strain>
    </source>
</reference>
<dbReference type="AlphaFoldDB" id="A0A844GSK2"/>
<dbReference type="Pfam" id="PF10387">
    <property type="entry name" value="DUF2442"/>
    <property type="match status" value="1"/>
</dbReference>
<protein>
    <submittedName>
        <fullName evidence="1">DUF2442 domain-containing protein</fullName>
    </submittedName>
</protein>
<evidence type="ECO:0000313" key="1">
    <source>
        <dbReference type="EMBL" id="MTF37899.1"/>
    </source>
</evidence>
<proteinExistence type="predicted"/>
<dbReference type="Proteomes" id="UP000437131">
    <property type="component" value="Unassembled WGS sequence"/>
</dbReference>
<gene>
    <name evidence="1" type="ORF">GGC33_03030</name>
</gene>
<dbReference type="EMBL" id="WMIA01000002">
    <property type="protein sequence ID" value="MTF37899.1"/>
    <property type="molecule type" value="Genomic_DNA"/>
</dbReference>